<evidence type="ECO:0000259" key="7">
    <source>
        <dbReference type="PROSITE" id="PS50850"/>
    </source>
</evidence>
<dbReference type="PROSITE" id="PS50850">
    <property type="entry name" value="MFS"/>
    <property type="match status" value="1"/>
</dbReference>
<feature type="domain" description="Major facilitator superfamily (MFS) profile" evidence="7">
    <location>
        <begin position="47"/>
        <end position="498"/>
    </location>
</feature>
<comment type="subcellular location">
    <subcellularLocation>
        <location evidence="1">Membrane</location>
        <topology evidence="1">Multi-pass membrane protein</topology>
    </subcellularLocation>
</comment>
<evidence type="ECO:0000313" key="9">
    <source>
        <dbReference type="RefSeq" id="XP_065664088.1"/>
    </source>
</evidence>
<dbReference type="InterPro" id="IPR020846">
    <property type="entry name" value="MFS_dom"/>
</dbReference>
<dbReference type="InterPro" id="IPR036259">
    <property type="entry name" value="MFS_trans_sf"/>
</dbReference>
<dbReference type="InterPro" id="IPR011701">
    <property type="entry name" value="MFS"/>
</dbReference>
<feature type="transmembrane region" description="Helical" evidence="6">
    <location>
        <begin position="469"/>
        <end position="491"/>
    </location>
</feature>
<dbReference type="PANTHER" id="PTHR23506">
    <property type="entry name" value="GH10249P"/>
    <property type="match status" value="1"/>
</dbReference>
<evidence type="ECO:0000313" key="8">
    <source>
        <dbReference type="Proteomes" id="UP001652625"/>
    </source>
</evidence>
<evidence type="ECO:0000256" key="5">
    <source>
        <dbReference type="ARBA" id="ARBA00023136"/>
    </source>
</evidence>
<evidence type="ECO:0000256" key="6">
    <source>
        <dbReference type="SAM" id="Phobius"/>
    </source>
</evidence>
<feature type="transmembrane region" description="Helical" evidence="6">
    <location>
        <begin position="211"/>
        <end position="230"/>
    </location>
</feature>
<feature type="transmembrane region" description="Helical" evidence="6">
    <location>
        <begin position="115"/>
        <end position="137"/>
    </location>
</feature>
<accession>A0ABM4CQH1</accession>
<feature type="transmembrane region" description="Helical" evidence="6">
    <location>
        <begin position="437"/>
        <end position="457"/>
    </location>
</feature>
<dbReference type="SUPFAM" id="SSF103473">
    <property type="entry name" value="MFS general substrate transporter"/>
    <property type="match status" value="1"/>
</dbReference>
<feature type="transmembrane region" description="Helical" evidence="6">
    <location>
        <begin position="82"/>
        <end position="103"/>
    </location>
</feature>
<evidence type="ECO:0000256" key="1">
    <source>
        <dbReference type="ARBA" id="ARBA00004141"/>
    </source>
</evidence>
<keyword evidence="5 6" id="KW-0472">Membrane</keyword>
<evidence type="ECO:0000256" key="4">
    <source>
        <dbReference type="ARBA" id="ARBA00022989"/>
    </source>
</evidence>
<keyword evidence="3 6" id="KW-0812">Transmembrane</keyword>
<evidence type="ECO:0000256" key="2">
    <source>
        <dbReference type="ARBA" id="ARBA00022448"/>
    </source>
</evidence>
<dbReference type="Pfam" id="PF07690">
    <property type="entry name" value="MFS_1"/>
    <property type="match status" value="1"/>
</dbReference>
<dbReference type="GeneID" id="100212232"/>
<proteinExistence type="predicted"/>
<sequence length="503" mass="55163">MPDKEFDPLLIKNEDYSNSFKVSNIKVVKVYDGYKKPSSKNKKPSLIIMAVICTIFFASFSAFAIVAPFLPIEAKNTKTSLAWTGRILSCFPLISFLVSPLAGKIVSIPRVGPKRALVFGCGLEGCCEILFGLAYLMPTSTTFVVYCLTLRSITAIGSSFTLTASLAIISEVFKKNRALAFSLTEIFTGIGLMVSPGYGGILFKYGGFPTPFIFTGAIVLAMMVVVLLLMPKSFTGEETRPVLQSLDVDECMLSRTSIFMNKKFLILLIEVQEFEEEIEDILEKTPSTLQLLKNPGVFLGVLSTCLALSLPSFLESTLTHHLQEITKDEICVEKIGLIFLIMPATFTASSVLTGHLVDKYFNPRYVIILGQLLMGIVFLLFGPSPILYSRIPSNMTLLSVSLALQGIFLSFANIPILSDMHNSVKNAGMNVSSETSALLSGLFVAFISLGNTVGPIFGTNLTEKYGFSWATSIMSFIIFGVMIILTLGTLIENRINKRRRIKS</sequence>
<feature type="transmembrane region" description="Helical" evidence="6">
    <location>
        <begin position="143"/>
        <end position="166"/>
    </location>
</feature>
<name>A0ABM4CQH1_HYDVU</name>
<gene>
    <name evidence="9" type="primary">LOC100212232</name>
</gene>
<feature type="transmembrane region" description="Helical" evidence="6">
    <location>
        <begin position="334"/>
        <end position="353"/>
    </location>
</feature>
<feature type="transmembrane region" description="Helical" evidence="6">
    <location>
        <begin position="365"/>
        <end position="383"/>
    </location>
</feature>
<dbReference type="InterPro" id="IPR050930">
    <property type="entry name" value="MFS_Vesicular_Transporter"/>
</dbReference>
<keyword evidence="2" id="KW-0813">Transport</keyword>
<dbReference type="RefSeq" id="XP_065664088.1">
    <property type="nucleotide sequence ID" value="XM_065808016.1"/>
</dbReference>
<organism evidence="8 9">
    <name type="scientific">Hydra vulgaris</name>
    <name type="common">Hydra</name>
    <name type="synonym">Hydra attenuata</name>
    <dbReference type="NCBI Taxonomy" id="6087"/>
    <lineage>
        <taxon>Eukaryota</taxon>
        <taxon>Metazoa</taxon>
        <taxon>Cnidaria</taxon>
        <taxon>Hydrozoa</taxon>
        <taxon>Hydroidolina</taxon>
        <taxon>Anthoathecata</taxon>
        <taxon>Aplanulata</taxon>
        <taxon>Hydridae</taxon>
        <taxon>Hydra</taxon>
    </lineage>
</organism>
<feature type="transmembrane region" description="Helical" evidence="6">
    <location>
        <begin position="178"/>
        <end position="199"/>
    </location>
</feature>
<evidence type="ECO:0000256" key="3">
    <source>
        <dbReference type="ARBA" id="ARBA00022692"/>
    </source>
</evidence>
<dbReference type="Gene3D" id="1.20.1250.20">
    <property type="entry name" value="MFS general substrate transporter like domains"/>
    <property type="match status" value="2"/>
</dbReference>
<keyword evidence="4 6" id="KW-1133">Transmembrane helix</keyword>
<reference evidence="9" key="1">
    <citation type="submission" date="2025-08" db="UniProtKB">
        <authorList>
            <consortium name="RefSeq"/>
        </authorList>
    </citation>
    <scope>IDENTIFICATION</scope>
</reference>
<dbReference type="PANTHER" id="PTHR23506:SF26">
    <property type="entry name" value="MFS-TYPE TRANSPORTER SLC18B1"/>
    <property type="match status" value="1"/>
</dbReference>
<dbReference type="Proteomes" id="UP001652625">
    <property type="component" value="Chromosome 10"/>
</dbReference>
<keyword evidence="8" id="KW-1185">Reference proteome</keyword>
<feature type="transmembrane region" description="Helical" evidence="6">
    <location>
        <begin position="46"/>
        <end position="70"/>
    </location>
</feature>
<protein>
    <submittedName>
        <fullName evidence="9">MFS-type transporter SLC18B1 isoform X6</fullName>
    </submittedName>
</protein>